<evidence type="ECO:0000259" key="16">
    <source>
        <dbReference type="SMART" id="SM00900"/>
    </source>
</evidence>
<keyword evidence="9" id="KW-1133">Transmembrane helix</keyword>
<evidence type="ECO:0000256" key="10">
    <source>
        <dbReference type="ARBA" id="ARBA00023027"/>
    </source>
</evidence>
<keyword evidence="15" id="KW-0739">Sodium transport</keyword>
<reference evidence="17" key="2">
    <citation type="journal article" date="2011" name="Microb. Ecol.">
        <title>Taxonomic and Functional Metagenomic Profiling of the Microbial Community in the Anoxic Sediment of a Sub-saline Shallow Lake (Laguna de Carrizo, Central Spain).</title>
        <authorList>
            <person name="Ferrer M."/>
            <person name="Guazzaroni M.E."/>
            <person name="Richter M."/>
            <person name="Garcia-Salamanca A."/>
            <person name="Yarza P."/>
            <person name="Suarez-Suarez A."/>
            <person name="Solano J."/>
            <person name="Alcaide M."/>
            <person name="van Dillewijn P."/>
            <person name="Molina-Henares M.A."/>
            <person name="Lopez-Cortes N."/>
            <person name="Al-Ramahi Y."/>
            <person name="Guerrero C."/>
            <person name="Acosta A."/>
            <person name="de Eugenio L.I."/>
            <person name="Martinez V."/>
            <person name="Marques S."/>
            <person name="Rojo F."/>
            <person name="Santero E."/>
            <person name="Genilloud O."/>
            <person name="Perez-Perez J."/>
            <person name="Rossello-Mora R."/>
            <person name="Ramos J.L."/>
        </authorList>
    </citation>
    <scope>NUCLEOTIDE SEQUENCE</scope>
</reference>
<sequence length="210" mass="23641">MRKRLYSVVFMFVLTFLFTAAVSTVKVYNEERIENNQQVKLQKIILQVLGIPVGGKASNREVIRIFEKRVKTIEVKKQTLYVGYSEEGRSITGYAFPVSGSGFWGPVYGMVSVDPQAATLLGIAFFKHSETPGLGARITEPWFTKQFKGLPLLPVEGDKKIFYLKPAGPGKDPNELDAITGATGTSRAVETFVNRDLDRFLRETWKHTRF</sequence>
<dbReference type="EMBL" id="ADZX01000340">
    <property type="protein sequence ID" value="EFK97165.1"/>
    <property type="molecule type" value="Genomic_DNA"/>
</dbReference>
<dbReference type="AlphaFoldDB" id="D9PH10"/>
<keyword evidence="6" id="KW-0288">FMN</keyword>
<dbReference type="HAMAP" id="MF_00479">
    <property type="entry name" value="RsxG_RnfG"/>
    <property type="match status" value="1"/>
</dbReference>
<name>D9PH10_9ZZZZ</name>
<evidence type="ECO:0000256" key="14">
    <source>
        <dbReference type="ARBA" id="ARBA00023136"/>
    </source>
</evidence>
<reference evidence="17" key="1">
    <citation type="submission" date="2010-07" db="EMBL/GenBank/DDBJ databases">
        <authorList>
            <consortium name="CONSOLIDER consortium CSD2007-00005"/>
            <person name="Guazzaroni M.-E."/>
            <person name="Richter M."/>
            <person name="Garcia-Salamanca A."/>
            <person name="Yarza P."/>
            <person name="Ferrer M."/>
        </authorList>
    </citation>
    <scope>NUCLEOTIDE SEQUENCE</scope>
</reference>
<evidence type="ECO:0000256" key="2">
    <source>
        <dbReference type="ARBA" id="ARBA00022475"/>
    </source>
</evidence>
<dbReference type="GO" id="GO:0009055">
    <property type="term" value="F:electron transfer activity"/>
    <property type="evidence" value="ECO:0007669"/>
    <property type="project" value="InterPro"/>
</dbReference>
<keyword evidence="1" id="KW-0813">Transport</keyword>
<protein>
    <submittedName>
        <fullName evidence="17">Na(+)-translocating NADH-quinone reductase subunit D</fullName>
        <ecNumber evidence="17">1.6.5.-</ecNumber>
    </submittedName>
</protein>
<dbReference type="GO" id="GO:0005886">
    <property type="term" value="C:plasma membrane"/>
    <property type="evidence" value="ECO:0007669"/>
    <property type="project" value="InterPro"/>
</dbReference>
<keyword evidence="4" id="KW-0597">Phosphoprotein</keyword>
<evidence type="ECO:0000256" key="3">
    <source>
        <dbReference type="ARBA" id="ARBA00022519"/>
    </source>
</evidence>
<keyword evidence="14" id="KW-0472">Membrane</keyword>
<accession>D9PH10</accession>
<evidence type="ECO:0000256" key="6">
    <source>
        <dbReference type="ARBA" id="ARBA00022643"/>
    </source>
</evidence>
<dbReference type="GO" id="GO:0022900">
    <property type="term" value="P:electron transport chain"/>
    <property type="evidence" value="ECO:0007669"/>
    <property type="project" value="InterPro"/>
</dbReference>
<dbReference type="Pfam" id="PF04205">
    <property type="entry name" value="FMN_bind"/>
    <property type="match status" value="1"/>
</dbReference>
<dbReference type="InterPro" id="IPR010204">
    <property type="entry name" value="NqrC"/>
</dbReference>
<keyword evidence="3" id="KW-0997">Cell inner membrane</keyword>
<comment type="caution">
    <text evidence="17">The sequence shown here is derived from an EMBL/GenBank/DDBJ whole genome shotgun (WGS) entry which is preliminary data.</text>
</comment>
<evidence type="ECO:0000256" key="4">
    <source>
        <dbReference type="ARBA" id="ARBA00022553"/>
    </source>
</evidence>
<evidence type="ECO:0000313" key="17">
    <source>
        <dbReference type="EMBL" id="EFK97165.1"/>
    </source>
</evidence>
<dbReference type="GO" id="GO:0016655">
    <property type="term" value="F:oxidoreductase activity, acting on NAD(P)H, quinone or similar compound as acceptor"/>
    <property type="evidence" value="ECO:0007669"/>
    <property type="project" value="InterPro"/>
</dbReference>
<dbReference type="SMART" id="SM00900">
    <property type="entry name" value="FMN_bind"/>
    <property type="match status" value="1"/>
</dbReference>
<keyword evidence="12" id="KW-0406">Ion transport</keyword>
<dbReference type="GO" id="GO:0006814">
    <property type="term" value="P:sodium ion transport"/>
    <property type="evidence" value="ECO:0007669"/>
    <property type="project" value="UniProtKB-KW"/>
</dbReference>
<evidence type="ECO:0000256" key="11">
    <source>
        <dbReference type="ARBA" id="ARBA00023053"/>
    </source>
</evidence>
<feature type="domain" description="FMN-binding" evidence="16">
    <location>
        <begin position="102"/>
        <end position="200"/>
    </location>
</feature>
<evidence type="ECO:0000256" key="8">
    <source>
        <dbReference type="ARBA" id="ARBA00022967"/>
    </source>
</evidence>
<evidence type="ECO:0000256" key="12">
    <source>
        <dbReference type="ARBA" id="ARBA00023065"/>
    </source>
</evidence>
<keyword evidence="7" id="KW-0812">Transmembrane</keyword>
<evidence type="ECO:0000256" key="7">
    <source>
        <dbReference type="ARBA" id="ARBA00022692"/>
    </source>
</evidence>
<evidence type="ECO:0000256" key="13">
    <source>
        <dbReference type="ARBA" id="ARBA00023075"/>
    </source>
</evidence>
<gene>
    <name evidence="17" type="primary">nqrD</name>
    <name evidence="17" type="ORF">LDC_0807</name>
</gene>
<evidence type="ECO:0000256" key="9">
    <source>
        <dbReference type="ARBA" id="ARBA00022989"/>
    </source>
</evidence>
<proteinExistence type="inferred from homology"/>
<keyword evidence="11" id="KW-0915">Sodium</keyword>
<keyword evidence="2" id="KW-1003">Cell membrane</keyword>
<evidence type="ECO:0000256" key="15">
    <source>
        <dbReference type="ARBA" id="ARBA00023201"/>
    </source>
</evidence>
<keyword evidence="5" id="KW-0285">Flavoprotein</keyword>
<keyword evidence="13" id="KW-0830">Ubiquinone</keyword>
<dbReference type="GO" id="GO:0010181">
    <property type="term" value="F:FMN binding"/>
    <property type="evidence" value="ECO:0007669"/>
    <property type="project" value="InterPro"/>
</dbReference>
<dbReference type="PANTHER" id="PTHR37838">
    <property type="entry name" value="NA(+)-TRANSLOCATING NADH-QUINONE REDUCTASE SUBUNIT C"/>
    <property type="match status" value="1"/>
</dbReference>
<keyword evidence="10" id="KW-0520">NAD</keyword>
<evidence type="ECO:0000256" key="1">
    <source>
        <dbReference type="ARBA" id="ARBA00022448"/>
    </source>
</evidence>
<dbReference type="PANTHER" id="PTHR37838:SF1">
    <property type="entry name" value="NA(+)-TRANSLOCATING NADH-QUINONE REDUCTASE SUBUNIT C"/>
    <property type="match status" value="1"/>
</dbReference>
<organism evidence="17">
    <name type="scientific">sediment metagenome</name>
    <dbReference type="NCBI Taxonomy" id="749907"/>
    <lineage>
        <taxon>unclassified sequences</taxon>
        <taxon>metagenomes</taxon>
        <taxon>ecological metagenomes</taxon>
    </lineage>
</organism>
<evidence type="ECO:0000256" key="5">
    <source>
        <dbReference type="ARBA" id="ARBA00022630"/>
    </source>
</evidence>
<dbReference type="InterPro" id="IPR010209">
    <property type="entry name" value="Ion_transpt_RnfG/RsxG"/>
</dbReference>
<keyword evidence="17" id="KW-0560">Oxidoreductase</keyword>
<dbReference type="InterPro" id="IPR007329">
    <property type="entry name" value="FMN-bd"/>
</dbReference>
<dbReference type="EC" id="1.6.5.-" evidence="17"/>
<keyword evidence="8" id="KW-1278">Translocase</keyword>